<proteinExistence type="predicted"/>
<feature type="transmembrane region" description="Helical" evidence="5">
    <location>
        <begin position="35"/>
        <end position="58"/>
    </location>
</feature>
<evidence type="ECO:0000259" key="6">
    <source>
        <dbReference type="Pfam" id="PF13515"/>
    </source>
</evidence>
<reference evidence="7 8" key="1">
    <citation type="submission" date="2023-11" db="EMBL/GenBank/DDBJ databases">
        <title>A Novel Polar Bacteriovorax (B. antarcticus) Isolated from the Biocrust in Antarctica.</title>
        <authorList>
            <person name="Mun W."/>
            <person name="Choi S.Y."/>
            <person name="Mitchell R.J."/>
        </authorList>
    </citation>
    <scope>NUCLEOTIDE SEQUENCE [LARGE SCALE GENOMIC DNA]</scope>
    <source>
        <strain evidence="7 8">PP10</strain>
    </source>
</reference>
<keyword evidence="3 5" id="KW-1133">Transmembrane helix</keyword>
<sequence>MALKEHIDNTFRIDPGPTPIFKMALSSLSMTVPLIIGYFNNHLFISMIGALVGLLIYLNDHFGSFAVRIKHLIAAFLFLTLAFAVGAYCAGNNVVIIIVLFILSFLVGKSKDYGVELEKIMLFVALQFLTGSSSQIYKTELLPLLGYVSIAFLNYLFWVTFIFVIVKHPVSPMISKRETIKKIMSQNKTLKFPLVCAIFACLGYFAATFYDVSHPYWIIGTYLIVILPDSYQSIYKSGQRLCGTIIGVVLASIILTYIHDPRIIMALIFFFSFFMPDGIAKNYWVGNVYIAALIMLFLEFGIPNSTVAEHLGFWRIVDIGIGSLLGVIAALWIRPELIRDVIRPLRKRP</sequence>
<comment type="caution">
    <text evidence="7">The sequence shown here is derived from an EMBL/GenBank/DDBJ whole genome shotgun (WGS) entry which is preliminary data.</text>
</comment>
<feature type="transmembrane region" description="Helical" evidence="5">
    <location>
        <begin position="90"/>
        <end position="108"/>
    </location>
</feature>
<feature type="transmembrane region" description="Helical" evidence="5">
    <location>
        <begin position="313"/>
        <end position="333"/>
    </location>
</feature>
<evidence type="ECO:0000313" key="8">
    <source>
        <dbReference type="Proteomes" id="UP001302274"/>
    </source>
</evidence>
<feature type="domain" description="Integral membrane bound transporter" evidence="6">
    <location>
        <begin position="203"/>
        <end position="328"/>
    </location>
</feature>
<feature type="transmembrane region" description="Helical" evidence="5">
    <location>
        <begin position="190"/>
        <end position="210"/>
    </location>
</feature>
<evidence type="ECO:0000256" key="2">
    <source>
        <dbReference type="ARBA" id="ARBA00022692"/>
    </source>
</evidence>
<dbReference type="Proteomes" id="UP001302274">
    <property type="component" value="Unassembled WGS sequence"/>
</dbReference>
<comment type="subcellular location">
    <subcellularLocation>
        <location evidence="1">Membrane</location>
        <topology evidence="1">Multi-pass membrane protein</topology>
    </subcellularLocation>
</comment>
<dbReference type="InterPro" id="IPR049453">
    <property type="entry name" value="Memb_transporter_dom"/>
</dbReference>
<accession>A0ABU5VUL5</accession>
<evidence type="ECO:0000313" key="7">
    <source>
        <dbReference type="EMBL" id="MEA9356758.1"/>
    </source>
</evidence>
<gene>
    <name evidence="7" type="ORF">SHI21_11105</name>
</gene>
<feature type="transmembrane region" description="Helical" evidence="5">
    <location>
        <begin position="216"/>
        <end position="234"/>
    </location>
</feature>
<dbReference type="Pfam" id="PF13515">
    <property type="entry name" value="FUSC_2"/>
    <property type="match status" value="1"/>
</dbReference>
<keyword evidence="2 5" id="KW-0812">Transmembrane</keyword>
<feature type="transmembrane region" description="Helical" evidence="5">
    <location>
        <begin position="264"/>
        <end position="280"/>
    </location>
</feature>
<evidence type="ECO:0000256" key="4">
    <source>
        <dbReference type="ARBA" id="ARBA00023136"/>
    </source>
</evidence>
<name>A0ABU5VUL5_9BACT</name>
<dbReference type="RefSeq" id="WP_323576655.1">
    <property type="nucleotide sequence ID" value="NZ_JAYGJQ010000002.1"/>
</dbReference>
<dbReference type="EMBL" id="JAYGJQ010000002">
    <property type="protein sequence ID" value="MEA9356758.1"/>
    <property type="molecule type" value="Genomic_DNA"/>
</dbReference>
<protein>
    <submittedName>
        <fullName evidence="7">FUSC family protein</fullName>
    </submittedName>
</protein>
<organism evidence="7 8">
    <name type="scientific">Bacteriovorax antarcticus</name>
    <dbReference type="NCBI Taxonomy" id="3088717"/>
    <lineage>
        <taxon>Bacteria</taxon>
        <taxon>Pseudomonadati</taxon>
        <taxon>Bdellovibrionota</taxon>
        <taxon>Bacteriovoracia</taxon>
        <taxon>Bacteriovoracales</taxon>
        <taxon>Bacteriovoracaceae</taxon>
        <taxon>Bacteriovorax</taxon>
    </lineage>
</organism>
<feature type="transmembrane region" description="Helical" evidence="5">
    <location>
        <begin position="144"/>
        <end position="166"/>
    </location>
</feature>
<evidence type="ECO:0000256" key="1">
    <source>
        <dbReference type="ARBA" id="ARBA00004141"/>
    </source>
</evidence>
<feature type="transmembrane region" description="Helical" evidence="5">
    <location>
        <begin position="120"/>
        <end position="138"/>
    </location>
</feature>
<feature type="transmembrane region" description="Helical" evidence="5">
    <location>
        <begin position="241"/>
        <end position="258"/>
    </location>
</feature>
<feature type="transmembrane region" description="Helical" evidence="5">
    <location>
        <begin position="287"/>
        <end position="307"/>
    </location>
</feature>
<evidence type="ECO:0000256" key="5">
    <source>
        <dbReference type="SAM" id="Phobius"/>
    </source>
</evidence>
<keyword evidence="8" id="KW-1185">Reference proteome</keyword>
<keyword evidence="4 5" id="KW-0472">Membrane</keyword>
<evidence type="ECO:0000256" key="3">
    <source>
        <dbReference type="ARBA" id="ARBA00022989"/>
    </source>
</evidence>